<dbReference type="RefSeq" id="WP_195133468.1">
    <property type="nucleotide sequence ID" value="NZ_JADLQX010000040.1"/>
</dbReference>
<dbReference type="Proteomes" id="UP000702209">
    <property type="component" value="Unassembled WGS sequence"/>
</dbReference>
<proteinExistence type="predicted"/>
<accession>A0ABS0D572</accession>
<evidence type="ECO:0000313" key="2">
    <source>
        <dbReference type="Proteomes" id="UP000702209"/>
    </source>
</evidence>
<name>A0ABS0D572_9NOCA</name>
<keyword evidence="2" id="KW-1185">Reference proteome</keyword>
<comment type="caution">
    <text evidence="1">The sequence shown here is derived from an EMBL/GenBank/DDBJ whole genome shotgun (WGS) entry which is preliminary data.</text>
</comment>
<gene>
    <name evidence="1" type="ORF">IU459_32765</name>
</gene>
<evidence type="ECO:0000313" key="1">
    <source>
        <dbReference type="EMBL" id="MBF6302278.1"/>
    </source>
</evidence>
<dbReference type="EMBL" id="JADLQX010000040">
    <property type="protein sequence ID" value="MBF6302278.1"/>
    <property type="molecule type" value="Genomic_DNA"/>
</dbReference>
<sequence>MALISLEIRWSDGSPITITAEQVTAHFAIAPTLTARQDGTLTFADHGRSLTHIPTGLLVTRSGWLDLRRYATELEKLPIDWAVLTHASELSAEQAQQVRAVSSRLMAEDDTHWPWPEWAGDESQPALSLLATEIDQELKFTDQYDFITTVTKSLRTDHPDLARTVDDHLRGALIGRHVTAYGLIYLLSVLHRVDPAAADRAARNLVGAWEDGSSMDEWLFQWRTEIAEGVPLTLHEFPDLPLLEKTAS</sequence>
<protein>
    <submittedName>
        <fullName evidence="1">Uncharacterized protein</fullName>
    </submittedName>
</protein>
<reference evidence="1 2" key="1">
    <citation type="submission" date="2020-10" db="EMBL/GenBank/DDBJ databases">
        <title>Identification of Nocardia species via Next-generation sequencing and recognition of intraspecies genetic diversity.</title>
        <authorList>
            <person name="Li P."/>
            <person name="Li P."/>
            <person name="Lu B."/>
        </authorList>
    </citation>
    <scope>NUCLEOTIDE SEQUENCE [LARGE SCALE GENOMIC DNA]</scope>
    <source>
        <strain evidence="1 2">BJ06-0157</strain>
    </source>
</reference>
<organism evidence="1 2">
    <name type="scientific">Nocardia amamiensis</name>
    <dbReference type="NCBI Taxonomy" id="404578"/>
    <lineage>
        <taxon>Bacteria</taxon>
        <taxon>Bacillati</taxon>
        <taxon>Actinomycetota</taxon>
        <taxon>Actinomycetes</taxon>
        <taxon>Mycobacteriales</taxon>
        <taxon>Nocardiaceae</taxon>
        <taxon>Nocardia</taxon>
    </lineage>
</organism>